<feature type="compositionally biased region" description="Pro residues" evidence="1">
    <location>
        <begin position="46"/>
        <end position="59"/>
    </location>
</feature>
<evidence type="ECO:0000256" key="3">
    <source>
        <dbReference type="SAM" id="SignalP"/>
    </source>
</evidence>
<evidence type="ECO:0000256" key="2">
    <source>
        <dbReference type="SAM" id="Phobius"/>
    </source>
</evidence>
<gene>
    <name evidence="4" type="ORF">ACFQ5K_08135</name>
</gene>
<dbReference type="EMBL" id="JBHTOK010000066">
    <property type="protein sequence ID" value="MFD1441339.1"/>
    <property type="molecule type" value="Genomic_DNA"/>
</dbReference>
<feature type="signal peptide" evidence="3">
    <location>
        <begin position="1"/>
        <end position="26"/>
    </location>
</feature>
<name>A0ABW4CVH7_9LACO</name>
<feature type="chain" id="PRO_5046282397" evidence="3">
    <location>
        <begin position="27"/>
        <end position="102"/>
    </location>
</feature>
<proteinExistence type="predicted"/>
<reference evidence="5" key="1">
    <citation type="journal article" date="2019" name="Int. J. Syst. Evol. Microbiol.">
        <title>The Global Catalogue of Microorganisms (GCM) 10K type strain sequencing project: providing services to taxonomists for standard genome sequencing and annotation.</title>
        <authorList>
            <consortium name="The Broad Institute Genomics Platform"/>
            <consortium name="The Broad Institute Genome Sequencing Center for Infectious Disease"/>
            <person name="Wu L."/>
            <person name="Ma J."/>
        </authorList>
    </citation>
    <scope>NUCLEOTIDE SEQUENCE [LARGE SCALE GENOMIC DNA]</scope>
    <source>
        <strain evidence="5">CCM 8912</strain>
    </source>
</reference>
<keyword evidence="5" id="KW-1185">Reference proteome</keyword>
<evidence type="ECO:0000313" key="5">
    <source>
        <dbReference type="Proteomes" id="UP001597212"/>
    </source>
</evidence>
<protein>
    <submittedName>
        <fullName evidence="4">LPXTG cell wall anchor domain-containing protein</fullName>
    </submittedName>
</protein>
<feature type="region of interest" description="Disordered" evidence="1">
    <location>
        <begin position="44"/>
        <end position="67"/>
    </location>
</feature>
<comment type="caution">
    <text evidence="4">The sequence shown here is derived from an EMBL/GenBank/DDBJ whole genome shotgun (WGS) entry which is preliminary data.</text>
</comment>
<keyword evidence="3" id="KW-0732">Signal</keyword>
<dbReference type="NCBIfam" id="TIGR01167">
    <property type="entry name" value="LPXTG_anchor"/>
    <property type="match status" value="1"/>
</dbReference>
<accession>A0ABW4CVH7</accession>
<feature type="transmembrane region" description="Helical" evidence="2">
    <location>
        <begin position="76"/>
        <end position="94"/>
    </location>
</feature>
<dbReference type="Proteomes" id="UP001597212">
    <property type="component" value="Unassembled WGS sequence"/>
</dbReference>
<sequence length="102" mass="10307">MAKWLWMALLAIAVFGLGANPQAVQAVDVSKSLASFTLTADQVTEPVPPAPTESPPHPGLVPTGSNAALPATGNSANVSVAILGLIVLVVVGRARKRGGTEV</sequence>
<keyword evidence="2" id="KW-1133">Transmembrane helix</keyword>
<keyword evidence="2" id="KW-0472">Membrane</keyword>
<organism evidence="4 5">
    <name type="scientific">Lacticaseibacillus hegangensis</name>
    <dbReference type="NCBI Taxonomy" id="2486010"/>
    <lineage>
        <taxon>Bacteria</taxon>
        <taxon>Bacillati</taxon>
        <taxon>Bacillota</taxon>
        <taxon>Bacilli</taxon>
        <taxon>Lactobacillales</taxon>
        <taxon>Lactobacillaceae</taxon>
        <taxon>Lacticaseibacillus</taxon>
    </lineage>
</organism>
<evidence type="ECO:0000313" key="4">
    <source>
        <dbReference type="EMBL" id="MFD1441339.1"/>
    </source>
</evidence>
<dbReference type="RefSeq" id="WP_125757110.1">
    <property type="nucleotide sequence ID" value="NZ_JBHTOK010000066.1"/>
</dbReference>
<keyword evidence="2" id="KW-0812">Transmembrane</keyword>
<evidence type="ECO:0000256" key="1">
    <source>
        <dbReference type="SAM" id="MobiDB-lite"/>
    </source>
</evidence>